<keyword evidence="3" id="KW-1185">Reference proteome</keyword>
<gene>
    <name evidence="2" type="ORF">SAMN05192561_101894</name>
</gene>
<dbReference type="AlphaFoldDB" id="A0A1H6I4B0"/>
<evidence type="ECO:0000313" key="3">
    <source>
        <dbReference type="Proteomes" id="UP000199215"/>
    </source>
</evidence>
<dbReference type="Pfam" id="PF24369">
    <property type="entry name" value="DUF7525"/>
    <property type="match status" value="1"/>
</dbReference>
<feature type="transmembrane region" description="Helical" evidence="1">
    <location>
        <begin position="12"/>
        <end position="32"/>
    </location>
</feature>
<name>A0A1H6I4B0_9EURY</name>
<sequence>MSEGATGSDVGLGVGLAAAAIVAIGAVVMFAGPSQIVTAGGFGVAMIAAILSVSAFHLFE</sequence>
<evidence type="ECO:0000256" key="1">
    <source>
        <dbReference type="SAM" id="Phobius"/>
    </source>
</evidence>
<reference evidence="2 3" key="1">
    <citation type="submission" date="2016-10" db="EMBL/GenBank/DDBJ databases">
        <authorList>
            <person name="de Groot N.N."/>
        </authorList>
    </citation>
    <scope>NUCLEOTIDE SEQUENCE [LARGE SCALE GENOMIC DNA]</scope>
    <source>
        <strain evidence="2 3">IBRC-M10418</strain>
    </source>
</reference>
<dbReference type="RefSeq" id="WP_092814799.1">
    <property type="nucleotide sequence ID" value="NZ_FNWU01000001.1"/>
</dbReference>
<protein>
    <submittedName>
        <fullName evidence="2">Uncharacterized protein</fullName>
    </submittedName>
</protein>
<proteinExistence type="predicted"/>
<keyword evidence="1" id="KW-0472">Membrane</keyword>
<dbReference type="InterPro" id="IPR055947">
    <property type="entry name" value="DUF7525"/>
</dbReference>
<keyword evidence="1" id="KW-1133">Transmembrane helix</keyword>
<dbReference type="STRING" id="1267564.SAMN05192561_101894"/>
<dbReference type="EMBL" id="FNWU01000001">
    <property type="protein sequence ID" value="SEH42363.1"/>
    <property type="molecule type" value="Genomic_DNA"/>
</dbReference>
<feature type="transmembrane region" description="Helical" evidence="1">
    <location>
        <begin position="39"/>
        <end position="59"/>
    </location>
</feature>
<dbReference type="Proteomes" id="UP000199215">
    <property type="component" value="Unassembled WGS sequence"/>
</dbReference>
<organism evidence="2 3">
    <name type="scientific">Halopenitus malekzadehii</name>
    <dbReference type="NCBI Taxonomy" id="1267564"/>
    <lineage>
        <taxon>Archaea</taxon>
        <taxon>Methanobacteriati</taxon>
        <taxon>Methanobacteriota</taxon>
        <taxon>Stenosarchaea group</taxon>
        <taxon>Halobacteria</taxon>
        <taxon>Halobacteriales</taxon>
        <taxon>Haloferacaceae</taxon>
        <taxon>Halopenitus</taxon>
    </lineage>
</organism>
<keyword evidence="1" id="KW-0812">Transmembrane</keyword>
<accession>A0A1H6I4B0</accession>
<evidence type="ECO:0000313" key="2">
    <source>
        <dbReference type="EMBL" id="SEH42363.1"/>
    </source>
</evidence>